<dbReference type="InterPro" id="IPR029787">
    <property type="entry name" value="Nucleotide_cyclase"/>
</dbReference>
<comment type="caution">
    <text evidence="2">The sequence shown here is derived from an EMBL/GenBank/DDBJ whole genome shotgun (WGS) entry which is preliminary data.</text>
</comment>
<evidence type="ECO:0000313" key="3">
    <source>
        <dbReference type="Proteomes" id="UP000003704"/>
    </source>
</evidence>
<reference evidence="2 3" key="1">
    <citation type="journal article" date="2012" name="J. Bacteriol.">
        <title>Genome Sequence of n-Alkane-Degrading Hydrocarboniphaga effusa Strain AP103T (ATCC BAA-332T).</title>
        <authorList>
            <person name="Chang H.K."/>
            <person name="Zylstra G.J."/>
            <person name="Chae J.C."/>
        </authorList>
    </citation>
    <scope>NUCLEOTIDE SEQUENCE [LARGE SCALE GENOMIC DNA]</scope>
    <source>
        <strain evidence="2 3">AP103</strain>
    </source>
</reference>
<dbReference type="Gene3D" id="3.30.70.1230">
    <property type="entry name" value="Nucleotide cyclase"/>
    <property type="match status" value="1"/>
</dbReference>
<protein>
    <recommendedName>
        <fullName evidence="1">Guanylate cyclase domain-containing protein</fullName>
    </recommendedName>
</protein>
<gene>
    <name evidence="2" type="ORF">WQQ_14930</name>
</gene>
<dbReference type="STRING" id="1172194.WQQ_14930"/>
<dbReference type="RefSeq" id="WP_007184445.1">
    <property type="nucleotide sequence ID" value="NZ_AKGD01000001.1"/>
</dbReference>
<dbReference type="SUPFAM" id="SSF55073">
    <property type="entry name" value="Nucleotide cyclase"/>
    <property type="match status" value="1"/>
</dbReference>
<dbReference type="GO" id="GO:0035556">
    <property type="term" value="P:intracellular signal transduction"/>
    <property type="evidence" value="ECO:0007669"/>
    <property type="project" value="InterPro"/>
</dbReference>
<name>I8I4Y6_9GAMM</name>
<dbReference type="AlphaFoldDB" id="I8I4Y6"/>
<dbReference type="PATRIC" id="fig|1172194.4.peg.1438"/>
<feature type="domain" description="Guanylate cyclase" evidence="1">
    <location>
        <begin position="654"/>
        <end position="774"/>
    </location>
</feature>
<dbReference type="InterPro" id="IPR001054">
    <property type="entry name" value="A/G_cyclase"/>
</dbReference>
<dbReference type="PROSITE" id="PS50125">
    <property type="entry name" value="GUANYLATE_CYCLASE_2"/>
    <property type="match status" value="1"/>
</dbReference>
<evidence type="ECO:0000259" key="1">
    <source>
        <dbReference type="PROSITE" id="PS50125"/>
    </source>
</evidence>
<proteinExistence type="predicted"/>
<dbReference type="Proteomes" id="UP000003704">
    <property type="component" value="Unassembled WGS sequence"/>
</dbReference>
<dbReference type="GO" id="GO:0004016">
    <property type="term" value="F:adenylate cyclase activity"/>
    <property type="evidence" value="ECO:0007669"/>
    <property type="project" value="UniProtKB-ARBA"/>
</dbReference>
<dbReference type="GO" id="GO:0009190">
    <property type="term" value="P:cyclic nucleotide biosynthetic process"/>
    <property type="evidence" value="ECO:0007669"/>
    <property type="project" value="InterPro"/>
</dbReference>
<accession>I8I4Y6</accession>
<sequence>MIPTSGGEIGLDEWLCLRRSFSRSGPGATLVLGGTGHLLLSPAEEAEITAHLVGRVLPDIARQAPSGGVLVATGAAPGADLVFHRTALDWFRRTGIACRGVALLPVPPEWLIQDWVLYARSAGLALEDETIARHRAALSLMLEESQWRVTLYRPRSEPAPRSLDWRTDQYRQLAACLAEQPDILVAMLRAQNLREPGGTAEVVEWRRHIRRIPPQLSTLDAQEPESLARRRPLIVIDPSVRFGHYEAQSTMPQDNRRDDERAMLDEVEQARRSGNELRCHDLLASASKRGLRSRRMDYLRILTLANLGNTALALEHYRGLVLAPDEIDEDWMALQGRLEKDLAQQASSDAEAQAHYLHSADAYASAFLRSRGAYSGVNAATMYCMAGKTERARLTALTAREALDELPAGNPVRDFYRHATVAEIALHLGDFSACSASLARADRLLVGDITRRGRTLRQLRQLCRQLRIDEAVLDALQMPTLVLLRRSAGSRLAFEAGAAPTIELGDGLKPGMPVFASLLDPLDLQLAQQLLERGLNLYPVLAQPERELQGEWTRNWGEASAAQLLQILRRAQPMAVAPGFLDSERDWCTRQLDSTALGASLLTARRLGCPWRLVSVSLDDGIARCLGVKLGAEQQRLACLQQESGAGPGRRMVGILFADFVGFRRIADIDMPRFWREVMIALISHLKAYGERVLHAATWGDALHVITDNATTAADIAADIQRLMETRRQQRSGSLQALELRIAAHYAPAFEETDPLRQTPVFYGSQISFAARIEPVTPPGTLFGSDTFVARLAIESPDRFSAEYAGELELAKQHGAHPLFVVRRRAAP</sequence>
<dbReference type="EMBL" id="AKGD01000001">
    <property type="protein sequence ID" value="EIT71356.1"/>
    <property type="molecule type" value="Genomic_DNA"/>
</dbReference>
<dbReference type="InterPro" id="IPR046880">
    <property type="entry name" value="TPR-S"/>
</dbReference>
<organism evidence="2 3">
    <name type="scientific">Hydrocarboniphaga effusa AP103</name>
    <dbReference type="NCBI Taxonomy" id="1172194"/>
    <lineage>
        <taxon>Bacteria</taxon>
        <taxon>Pseudomonadati</taxon>
        <taxon>Pseudomonadota</taxon>
        <taxon>Gammaproteobacteria</taxon>
        <taxon>Nevskiales</taxon>
        <taxon>Nevskiaceae</taxon>
        <taxon>Hydrocarboniphaga</taxon>
    </lineage>
</organism>
<keyword evidence="3" id="KW-1185">Reference proteome</keyword>
<evidence type="ECO:0000313" key="2">
    <source>
        <dbReference type="EMBL" id="EIT71356.1"/>
    </source>
</evidence>
<dbReference type="Pfam" id="PF20308">
    <property type="entry name" value="TPR-S"/>
    <property type="match status" value="1"/>
</dbReference>